<dbReference type="InterPro" id="IPR029044">
    <property type="entry name" value="Nucleotide-diphossugar_trans"/>
</dbReference>
<keyword evidence="12" id="KW-0276">Fatty acid metabolism</keyword>
<evidence type="ECO:0000256" key="20">
    <source>
        <dbReference type="ARBA" id="ARBA00039850"/>
    </source>
</evidence>
<feature type="compositionally biased region" description="Basic and acidic residues" evidence="31">
    <location>
        <begin position="1326"/>
        <end position="1337"/>
    </location>
</feature>
<dbReference type="Pfam" id="PF04801">
    <property type="entry name" value="RPC5"/>
    <property type="match status" value="1"/>
</dbReference>
<dbReference type="InterPro" id="IPR009075">
    <property type="entry name" value="AcylCo_DH/oxidase_C"/>
</dbReference>
<dbReference type="PROSITE" id="PS00072">
    <property type="entry name" value="ACYL_COA_DH_1"/>
    <property type="match status" value="1"/>
</dbReference>
<dbReference type="FunFam" id="1.20.140.10:FF:000002">
    <property type="entry name" value="Acyl-CoA dehydrogenase short/branched chain"/>
    <property type="match status" value="1"/>
</dbReference>
<comment type="catalytic activity">
    <reaction evidence="28">
        <text>(2S)-2-methylbutanoyl-CoA + oxidized [electron-transfer flavoprotein] + H(+) = (2E)-2-methylbut-2-enoyl-CoA + reduced [electron-transfer flavoprotein]</text>
        <dbReference type="Rhea" id="RHEA:48256"/>
        <dbReference type="Rhea" id="RHEA-COMP:10685"/>
        <dbReference type="Rhea" id="RHEA-COMP:10686"/>
        <dbReference type="ChEBI" id="CHEBI:15378"/>
        <dbReference type="ChEBI" id="CHEBI:57337"/>
        <dbReference type="ChEBI" id="CHEBI:57692"/>
        <dbReference type="ChEBI" id="CHEBI:58307"/>
        <dbReference type="ChEBI" id="CHEBI:88166"/>
    </reaction>
    <physiologicalReaction direction="left-to-right" evidence="28">
        <dbReference type="Rhea" id="RHEA:48257"/>
    </physiologicalReaction>
</comment>
<dbReference type="Gene3D" id="1.10.540.10">
    <property type="entry name" value="Acyl-CoA dehydrogenase/oxidase, N-terminal domain"/>
    <property type="match status" value="1"/>
</dbReference>
<dbReference type="Pfam" id="PF11566">
    <property type="entry name" value="PI31_Prot_N"/>
    <property type="match status" value="1"/>
</dbReference>
<dbReference type="GO" id="GO:0005759">
    <property type="term" value="C:mitochondrial matrix"/>
    <property type="evidence" value="ECO:0007669"/>
    <property type="project" value="UniProtKB-SubCell"/>
</dbReference>
<comment type="catalytic activity">
    <reaction evidence="23">
        <text>2-methylbutanoyl-CoA + oxidized [electron-transfer flavoprotein] + H(+) = (2E)-2-methylbut-2-enoyl-CoA + reduced [electron-transfer flavoprotein]</text>
        <dbReference type="Rhea" id="RHEA:43780"/>
        <dbReference type="Rhea" id="RHEA-COMP:10685"/>
        <dbReference type="Rhea" id="RHEA-COMP:10686"/>
        <dbReference type="ChEBI" id="CHEBI:15378"/>
        <dbReference type="ChEBI" id="CHEBI:57336"/>
        <dbReference type="ChEBI" id="CHEBI:57337"/>
        <dbReference type="ChEBI" id="CHEBI:57692"/>
        <dbReference type="ChEBI" id="CHEBI:58307"/>
        <dbReference type="EC" id="1.3.8.5"/>
    </reaction>
    <physiologicalReaction direction="left-to-right" evidence="23">
        <dbReference type="Rhea" id="RHEA:43781"/>
    </physiologicalReaction>
</comment>
<evidence type="ECO:0000256" key="4">
    <source>
        <dbReference type="ARBA" id="ARBA00007677"/>
    </source>
</evidence>
<evidence type="ECO:0000256" key="13">
    <source>
        <dbReference type="ARBA" id="ARBA00022946"/>
    </source>
</evidence>
<dbReference type="InterPro" id="IPR009100">
    <property type="entry name" value="AcylCoA_DH/oxidase_NM_dom_sf"/>
</dbReference>
<dbReference type="Pfam" id="PF00441">
    <property type="entry name" value="Acyl-CoA_dh_1"/>
    <property type="match status" value="1"/>
</dbReference>
<dbReference type="PANTHER" id="PTHR31121">
    <property type="entry name" value="ALPHA-1,2 MANNOSYLTRANSFERASE KTR1"/>
    <property type="match status" value="1"/>
</dbReference>
<keyword evidence="32" id="KW-1133">Transmembrane helix</keyword>
<feature type="region of interest" description="Disordered" evidence="31">
    <location>
        <begin position="1829"/>
        <end position="1861"/>
    </location>
</feature>
<dbReference type="InterPro" id="IPR006886">
    <property type="entry name" value="RNA_pol_III_Rpc5"/>
</dbReference>
<evidence type="ECO:0000256" key="5">
    <source>
        <dbReference type="ARBA" id="ARBA00009347"/>
    </source>
</evidence>
<dbReference type="GO" id="GO:0006487">
    <property type="term" value="P:protein N-linked glycosylation"/>
    <property type="evidence" value="ECO:0007669"/>
    <property type="project" value="TreeGrafter"/>
</dbReference>
<comment type="similarity">
    <text evidence="5">Belongs to the acyl-CoA dehydrogenase family.</text>
</comment>
<dbReference type="InterPro" id="IPR036250">
    <property type="entry name" value="AcylCo_DH-like_C"/>
</dbReference>
<keyword evidence="38" id="KW-1185">Reference proteome</keyword>
<feature type="compositionally biased region" description="Low complexity" evidence="31">
    <location>
        <begin position="1829"/>
        <end position="1848"/>
    </location>
</feature>
<feature type="domain" description="Acyl-CoA oxidase/dehydrogenase middle" evidence="34">
    <location>
        <begin position="611"/>
        <end position="706"/>
    </location>
</feature>
<dbReference type="FunFam" id="3.90.550.10:FF:000051">
    <property type="entry name" value="Alpha-1,2-mannosyltransferase (Ktr4)"/>
    <property type="match status" value="1"/>
</dbReference>
<comment type="pathway">
    <text evidence="18">Amino-acid degradation; L-isoleucine degradation.</text>
</comment>
<comment type="cofactor">
    <cofactor evidence="1">
        <name>FAD</name>
        <dbReference type="ChEBI" id="CHEBI:57692"/>
    </cofactor>
</comment>
<keyword evidence="15" id="KW-0560">Oxidoreductase</keyword>
<evidence type="ECO:0000256" key="29">
    <source>
        <dbReference type="ARBA" id="ARBA00051903"/>
    </source>
</evidence>
<accession>A0A0G4MPG2</accession>
<dbReference type="GO" id="GO:0005634">
    <property type="term" value="C:nucleus"/>
    <property type="evidence" value="ECO:0007669"/>
    <property type="project" value="InterPro"/>
</dbReference>
<dbReference type="Pfam" id="PF02770">
    <property type="entry name" value="Acyl-CoA_dh_M"/>
    <property type="match status" value="1"/>
</dbReference>
<keyword evidence="14" id="KW-0007">Acetylation</keyword>
<comment type="pathway">
    <text evidence="3">Lipid metabolism; mitochondrial fatty acid beta-oxidation.</text>
</comment>
<dbReference type="STRING" id="100787.A0A0G4MPG2"/>
<evidence type="ECO:0000256" key="19">
    <source>
        <dbReference type="ARBA" id="ARBA00039036"/>
    </source>
</evidence>
<keyword evidence="16" id="KW-0443">Lipid metabolism</keyword>
<evidence type="ECO:0000256" key="11">
    <source>
        <dbReference type="ARBA" id="ARBA00022827"/>
    </source>
</evidence>
<evidence type="ECO:0000256" key="3">
    <source>
        <dbReference type="ARBA" id="ARBA00005198"/>
    </source>
</evidence>
<dbReference type="GO" id="GO:0050660">
    <property type="term" value="F:flavin adenine dinucleotide binding"/>
    <property type="evidence" value="ECO:0007669"/>
    <property type="project" value="InterPro"/>
</dbReference>
<dbReference type="Gene3D" id="3.90.550.10">
    <property type="entry name" value="Spore Coat Polysaccharide Biosynthesis Protein SpsA, Chain A"/>
    <property type="match status" value="1"/>
</dbReference>
<feature type="domain" description="Acyl-CoA dehydrogenase/oxidase C-terminal" evidence="33">
    <location>
        <begin position="718"/>
        <end position="865"/>
    </location>
</feature>
<keyword evidence="8" id="KW-0285">Flavoprotein</keyword>
<dbReference type="GO" id="GO:0016020">
    <property type="term" value="C:membrane"/>
    <property type="evidence" value="ECO:0007669"/>
    <property type="project" value="InterPro"/>
</dbReference>
<keyword evidence="17" id="KW-0496">Mitochondrion</keyword>
<evidence type="ECO:0000313" key="37">
    <source>
        <dbReference type="EMBL" id="CRK36079.1"/>
    </source>
</evidence>
<evidence type="ECO:0000256" key="2">
    <source>
        <dbReference type="ARBA" id="ARBA00004305"/>
    </source>
</evidence>
<dbReference type="PROSITE" id="PS00073">
    <property type="entry name" value="ACYL_COA_DH_2"/>
    <property type="match status" value="1"/>
</dbReference>
<keyword evidence="13" id="KW-0809">Transit peptide</keyword>
<evidence type="ECO:0000256" key="18">
    <source>
        <dbReference type="ARBA" id="ARBA00037895"/>
    </source>
</evidence>
<dbReference type="InterPro" id="IPR037069">
    <property type="entry name" value="AcylCoA_DH/ox_N_sf"/>
</dbReference>
<dbReference type="InterPro" id="IPR002685">
    <property type="entry name" value="Glyco_trans_15"/>
</dbReference>
<evidence type="ECO:0000256" key="17">
    <source>
        <dbReference type="ARBA" id="ARBA00023128"/>
    </source>
</evidence>
<feature type="compositionally biased region" description="Acidic residues" evidence="31">
    <location>
        <begin position="1732"/>
        <end position="1746"/>
    </location>
</feature>
<evidence type="ECO:0000256" key="21">
    <source>
        <dbReference type="ARBA" id="ARBA00041537"/>
    </source>
</evidence>
<evidence type="ECO:0000256" key="1">
    <source>
        <dbReference type="ARBA" id="ARBA00001974"/>
    </source>
</evidence>
<dbReference type="GO" id="GO:0005794">
    <property type="term" value="C:Golgi apparatus"/>
    <property type="evidence" value="ECO:0007669"/>
    <property type="project" value="TreeGrafter"/>
</dbReference>
<feature type="domain" description="Acyl-CoA dehydrogenase/oxidase N-terminal" evidence="35">
    <location>
        <begin position="498"/>
        <end position="606"/>
    </location>
</feature>
<feature type="compositionally biased region" description="Low complexity" evidence="31">
    <location>
        <begin position="46"/>
        <end position="68"/>
    </location>
</feature>
<evidence type="ECO:0000256" key="26">
    <source>
        <dbReference type="ARBA" id="ARBA00049096"/>
    </source>
</evidence>
<evidence type="ECO:0000259" key="36">
    <source>
        <dbReference type="Pfam" id="PF11566"/>
    </source>
</evidence>
<evidence type="ECO:0000256" key="22">
    <source>
        <dbReference type="ARBA" id="ARBA00042821"/>
    </source>
</evidence>
<keyword evidence="9" id="KW-0328">Glycosyltransferase</keyword>
<dbReference type="FunFam" id="1.10.540.10:FF:000012">
    <property type="entry name" value="Acyl-CoA dehydrogenase short/branched chain"/>
    <property type="match status" value="1"/>
</dbReference>
<keyword evidence="7" id="KW-0597">Phosphoprotein</keyword>
<dbReference type="Proteomes" id="UP000044602">
    <property type="component" value="Unassembled WGS sequence"/>
</dbReference>
<comment type="catalytic activity">
    <reaction evidence="25">
        <text>(2R)-2-methylbutanoyl-CoA + oxidized [electron-transfer flavoprotein] + H(+) = ethylacryloyl-CoA + reduced [electron-transfer flavoprotein]</text>
        <dbReference type="Rhea" id="RHEA:65296"/>
        <dbReference type="Rhea" id="RHEA-COMP:10685"/>
        <dbReference type="Rhea" id="RHEA-COMP:10686"/>
        <dbReference type="ChEBI" id="CHEBI:15378"/>
        <dbReference type="ChEBI" id="CHEBI:57692"/>
        <dbReference type="ChEBI" id="CHEBI:58307"/>
        <dbReference type="ChEBI" id="CHEBI:156439"/>
        <dbReference type="ChEBI" id="CHEBI:156440"/>
    </reaction>
    <physiologicalReaction direction="left-to-right" evidence="25">
        <dbReference type="Rhea" id="RHEA:65297"/>
    </physiologicalReaction>
</comment>
<dbReference type="GO" id="GO:0003853">
    <property type="term" value="F:short-chain 2-methyl fatty acyl-CoA dehydrogenase activity"/>
    <property type="evidence" value="ECO:0007669"/>
    <property type="project" value="UniProtKB-EC"/>
</dbReference>
<feature type="domain" description="PI31 proteasome regulator N-terminal" evidence="36">
    <location>
        <begin position="1157"/>
        <end position="1317"/>
    </location>
</feature>
<reference evidence="37 38" key="1">
    <citation type="submission" date="2015-05" db="EMBL/GenBank/DDBJ databases">
        <authorList>
            <person name="Wang D.B."/>
            <person name="Wang M."/>
        </authorList>
    </citation>
    <scope>NUCLEOTIDE SEQUENCE [LARGE SCALE GENOMIC DNA]</scope>
    <source>
        <strain evidence="37">VL1</strain>
    </source>
</reference>
<comment type="subunit">
    <text evidence="6">Homotetramer.</text>
</comment>
<dbReference type="FunFam" id="2.40.110.10:FF:000001">
    <property type="entry name" value="Acyl-CoA dehydrogenase, mitochondrial"/>
    <property type="match status" value="1"/>
</dbReference>
<evidence type="ECO:0000256" key="24">
    <source>
        <dbReference type="ARBA" id="ARBA00048307"/>
    </source>
</evidence>
<dbReference type="GO" id="GO:0046395">
    <property type="term" value="P:carboxylic acid catabolic process"/>
    <property type="evidence" value="ECO:0007669"/>
    <property type="project" value="UniProtKB-ARBA"/>
</dbReference>
<comment type="catalytic activity">
    <reaction evidence="26">
        <text>butanoyl-CoA + oxidized [electron-transfer flavoprotein] + H(+) = (2E)-butenoyl-CoA + reduced [electron-transfer flavoprotein]</text>
        <dbReference type="Rhea" id="RHEA:24004"/>
        <dbReference type="Rhea" id="RHEA-COMP:10685"/>
        <dbReference type="Rhea" id="RHEA-COMP:10686"/>
        <dbReference type="ChEBI" id="CHEBI:15378"/>
        <dbReference type="ChEBI" id="CHEBI:57332"/>
        <dbReference type="ChEBI" id="CHEBI:57371"/>
        <dbReference type="ChEBI" id="CHEBI:57692"/>
        <dbReference type="ChEBI" id="CHEBI:58307"/>
    </reaction>
    <physiologicalReaction direction="left-to-right" evidence="26">
        <dbReference type="Rhea" id="RHEA:24005"/>
    </physiologicalReaction>
</comment>
<evidence type="ECO:0000256" key="25">
    <source>
        <dbReference type="ARBA" id="ARBA00048592"/>
    </source>
</evidence>
<feature type="region of interest" description="Disordered" evidence="31">
    <location>
        <begin position="44"/>
        <end position="78"/>
    </location>
</feature>
<evidence type="ECO:0000256" key="23">
    <source>
        <dbReference type="ARBA" id="ARBA00048235"/>
    </source>
</evidence>
<evidence type="ECO:0000256" key="30">
    <source>
        <dbReference type="SAM" id="Coils"/>
    </source>
</evidence>
<evidence type="ECO:0000256" key="15">
    <source>
        <dbReference type="ARBA" id="ARBA00023002"/>
    </source>
</evidence>
<dbReference type="GO" id="GO:0000026">
    <property type="term" value="F:alpha-1,2-mannosyltransferase activity"/>
    <property type="evidence" value="ECO:0007669"/>
    <property type="project" value="TreeGrafter"/>
</dbReference>
<dbReference type="InterPro" id="IPR006089">
    <property type="entry name" value="Acyl-CoA_DH_CS"/>
</dbReference>
<feature type="region of interest" description="Disordered" evidence="31">
    <location>
        <begin position="1550"/>
        <end position="1569"/>
    </location>
</feature>
<keyword evidence="32" id="KW-0472">Membrane</keyword>
<dbReference type="SUPFAM" id="SSF56645">
    <property type="entry name" value="Acyl-CoA dehydrogenase NM domain-like"/>
    <property type="match status" value="1"/>
</dbReference>
<feature type="region of interest" description="Disordered" evidence="31">
    <location>
        <begin position="1721"/>
        <end position="1779"/>
    </location>
</feature>
<dbReference type="InterPro" id="IPR046373">
    <property type="entry name" value="Acyl-CoA_Oxase/DH_mid-dom_sf"/>
</dbReference>
<evidence type="ECO:0000256" key="9">
    <source>
        <dbReference type="ARBA" id="ARBA00022676"/>
    </source>
</evidence>
<keyword evidence="10" id="KW-0808">Transferase</keyword>
<evidence type="ECO:0000256" key="6">
    <source>
        <dbReference type="ARBA" id="ARBA00011881"/>
    </source>
</evidence>
<dbReference type="EMBL" id="CVQH01023861">
    <property type="protein sequence ID" value="CRK36079.1"/>
    <property type="molecule type" value="Genomic_DNA"/>
</dbReference>
<dbReference type="Gene3D" id="2.40.110.10">
    <property type="entry name" value="Butyryl-CoA Dehydrogenase, subunit A, domain 2"/>
    <property type="match status" value="1"/>
</dbReference>
<feature type="transmembrane region" description="Helical" evidence="32">
    <location>
        <begin position="12"/>
        <end position="30"/>
    </location>
</feature>
<comment type="catalytic activity">
    <reaction evidence="24">
        <text>valproyl-CoA + oxidized [electron-transfer flavoprotein] + H(+) = (2E)-2-propylpent-2-enoyl-CoA + reduced [electron-transfer flavoprotein]</text>
        <dbReference type="Rhea" id="RHEA:65344"/>
        <dbReference type="Rhea" id="RHEA-COMP:10685"/>
        <dbReference type="Rhea" id="RHEA-COMP:10686"/>
        <dbReference type="ChEBI" id="CHEBI:15378"/>
        <dbReference type="ChEBI" id="CHEBI:57692"/>
        <dbReference type="ChEBI" id="CHEBI:58307"/>
        <dbReference type="ChEBI" id="CHEBI:156457"/>
        <dbReference type="ChEBI" id="CHEBI:156458"/>
    </reaction>
    <physiologicalReaction direction="left-to-right" evidence="24">
        <dbReference type="Rhea" id="RHEA:65345"/>
    </physiologicalReaction>
</comment>
<organism evidence="37 38">
    <name type="scientific">Verticillium longisporum</name>
    <name type="common">Verticillium dahliae var. longisporum</name>
    <dbReference type="NCBI Taxonomy" id="100787"/>
    <lineage>
        <taxon>Eukaryota</taxon>
        <taxon>Fungi</taxon>
        <taxon>Dikarya</taxon>
        <taxon>Ascomycota</taxon>
        <taxon>Pezizomycotina</taxon>
        <taxon>Sordariomycetes</taxon>
        <taxon>Hypocreomycetidae</taxon>
        <taxon>Glomerellales</taxon>
        <taxon>Plectosphaerellaceae</taxon>
        <taxon>Verticillium</taxon>
    </lineage>
</organism>
<feature type="compositionally biased region" description="Polar residues" evidence="31">
    <location>
        <begin position="960"/>
        <end position="972"/>
    </location>
</feature>
<dbReference type="SUPFAM" id="SSF53448">
    <property type="entry name" value="Nucleotide-diphospho-sugar transferases"/>
    <property type="match status" value="1"/>
</dbReference>
<feature type="region of interest" description="Disordered" evidence="31">
    <location>
        <begin position="1318"/>
        <end position="1425"/>
    </location>
</feature>
<feature type="compositionally biased region" description="Basic and acidic residues" evidence="31">
    <location>
        <begin position="1747"/>
        <end position="1762"/>
    </location>
</feature>
<dbReference type="InterPro" id="IPR006091">
    <property type="entry name" value="Acyl-CoA_Oxase/DH_mid-dom"/>
</dbReference>
<evidence type="ECO:0000259" key="33">
    <source>
        <dbReference type="Pfam" id="PF00441"/>
    </source>
</evidence>
<sequence length="1861" mass="205491">MVAGSARYVRYILFAFFGLAIVYFITHSSYEGVRLQDGTFSGTAPGGVQPAAPAAGGKQDAAPVAVKPATPPAERPAIVNDYDPKEFPMAMSPGDPGWNDIVGTAPGPRVNATFVTLARNSDVWDIARSIRQVEDRFNRRYNYDWVFLNDKPFDETFKKVTTSLVSGKTHYGEIPKEHWSFPEWIDQDKAKKVREDMAQRKIIYGDSVSYRHMCRFESGFFFRQPLMMNYEYYWRVEPSIELFCDIHYDPFRVMKENNRKYSFVLSLYEYKETITTLWDSTKKFMKNHPEHIAADNSMGFLSDDNGDTYNNCHFWSNFEIGNLNWLRSKAYVDYFESLDKDGGFFYERWGDAPVHSIAAGIMLPKDQIHFFNDIAYYHVPFTHCPTGEKVRQDLRCHCNPKDNFDWKGYSSQNPNSHPHSQVPRLTMSSLTRVVRPAMRRSRGVMAMAAARSNAPARVAMPFIQQSSKPLSTTSRRQNADTLDITDIPPTPITHFSELELAMAESVNKFANEVIGPKVREMDEAEKMDPTVVEQLFEQGLMGIEIPEEYGGTGANFTSAVIGIEELARVDPSVSVMVDVHNTLVNTAIIKYGSQALKKKFLPKLATNTVGSFCLSEPVSGSDAFAMATKATETADGYTISGGKMWITNSMEADFFIVFTNLDHSKGYKGITAFVVEKGTEGFSIAKKEKKLGIKASSTCVINLDDVKIPKENLLGEKGQGYKYAISLLNEGRIGIAAQMTGLALGSWENAVKYVWNDRKQFGKLVGEFQGMQHQIAQSYTEIAAARSLVYNAARKKEAGEDFVMDAAMAKLYASQVAGRVSGLAIEWMGGMGFVRDGPAEKFWRDSKIGAIYEGTSNIQLNTIAKLLQKELSVQIFNSTPRAKSPTPSRIPVSPNTQSLRMPRPQKENLSLADIFQPSPSTAGTEKRLTRGHHSKNFSTSQIPTLKPARSGLGSGGESPTRPSLSPTKTGSSGRLRLQSPQKLRERLQTEKQAVDEVDASLKSELSKIAEEMSRVNNGLGDRTGTVDLRRLTQSVTALEERVPTMLGELDERHAAIQRDMESTLKASEAKVKAIDQLYREATAENELLYEKFNSELGKIVKALRGKGREDKEELVSKLREQSEEAAKTKRENARLRREAVLQLMADAIPTHPSGDTTSDVSSSYELLALLTHASMSALKFRLLGFDEEKRIEEEIQLHAPRLPSSWNAGFGSLSFVYAHKQTSMTDLINITRMGAKAEIRGLAVGHDIIHRFELTPRDYIESSKLPIRITLREDGSEDRSDLPDKIKSAFKSEALVGELIERFKSSIVQKLVPKLQAEGYEETPDDRDARQNAEQEGRSQAGREPGRPFAGDRPPQPGHPYPLHDPLAGAHPPHRPLPAGDFPPPGFEDEHEINRPPRGIPLGMPGRSPFNIGHDDLNPPGLGPHDPLRPSFIGGGLPRPGGGGVAILPMILPTMDASSVDDDPIVASYNLLLNPALPQGRKLWVLQQPNTTNPDQAPPTEMRLKSMAGMVEVDIPLDYQRGYDRDKGMHWGRHLKNSLVSKNGGTHGLSGGFGVGAAPPRQKKRQDDRDDDLFLDWSEAVRQDKVLRTQTMGGTCPDSKEVQYMIGVFQGEDVHLTPVSNLVHLRPQLHHIDAVTYQERNSSAAASKENGAAAGGGAAAAKAIHMTIKQSGDGSAAQSDTMLDRLRSVQSEHWRKLKYTDENDEAAWEVYNESLHLRDQGAKNGAAAAPEQDLDDDLDDDLDEDGSSEKGSRDKGKGKADAGEEEDKEGDEKASKAVEALSIAENASKLGTDWNDDDLLEAVSGIVKPKSISKEEQKRAAEEAAAAQAAAEAAAKARPRARGGAVARGRGRGRGATTRGA</sequence>
<evidence type="ECO:0000256" key="10">
    <source>
        <dbReference type="ARBA" id="ARBA00022679"/>
    </source>
</evidence>
<dbReference type="SUPFAM" id="SSF47203">
    <property type="entry name" value="Acyl-CoA dehydrogenase C-terminal domain-like"/>
    <property type="match status" value="1"/>
</dbReference>
<dbReference type="GO" id="GO:0006631">
    <property type="term" value="P:fatty acid metabolic process"/>
    <property type="evidence" value="ECO:0007669"/>
    <property type="project" value="UniProtKB-KW"/>
</dbReference>
<evidence type="ECO:0000259" key="34">
    <source>
        <dbReference type="Pfam" id="PF02770"/>
    </source>
</evidence>
<evidence type="ECO:0000256" key="27">
    <source>
        <dbReference type="ARBA" id="ARBA00049192"/>
    </source>
</evidence>
<comment type="similarity">
    <text evidence="4">Belongs to the glycosyltransferase 15 family.</text>
</comment>
<evidence type="ECO:0000256" key="8">
    <source>
        <dbReference type="ARBA" id="ARBA00022630"/>
    </source>
</evidence>
<evidence type="ECO:0000256" key="7">
    <source>
        <dbReference type="ARBA" id="ARBA00022553"/>
    </source>
</evidence>
<feature type="compositionally biased region" description="Polar residues" evidence="31">
    <location>
        <begin position="878"/>
        <end position="899"/>
    </location>
</feature>
<gene>
    <name evidence="37" type="ORF">BN1708_006928</name>
</gene>
<dbReference type="EC" id="1.3.8.5" evidence="19"/>
<proteinExistence type="inferred from homology"/>
<dbReference type="PANTHER" id="PTHR31121:SF6">
    <property type="entry name" value="ALPHA-1,2 MANNOSYLTRANSFERASE KTR1"/>
    <property type="match status" value="1"/>
</dbReference>
<evidence type="ECO:0000256" key="32">
    <source>
        <dbReference type="SAM" id="Phobius"/>
    </source>
</evidence>
<dbReference type="InterPro" id="IPR013786">
    <property type="entry name" value="AcylCoA_DH/ox_N"/>
</dbReference>
<comment type="catalytic activity">
    <reaction evidence="27">
        <text>hexanoyl-CoA + oxidized [electron-transfer flavoprotein] + H(+) = (2E)-hexenoyl-CoA + reduced [electron-transfer flavoprotein]</text>
        <dbReference type="Rhea" id="RHEA:43464"/>
        <dbReference type="Rhea" id="RHEA-COMP:10685"/>
        <dbReference type="Rhea" id="RHEA-COMP:10686"/>
        <dbReference type="ChEBI" id="CHEBI:15378"/>
        <dbReference type="ChEBI" id="CHEBI:57692"/>
        <dbReference type="ChEBI" id="CHEBI:58307"/>
        <dbReference type="ChEBI" id="CHEBI:62077"/>
        <dbReference type="ChEBI" id="CHEBI:62620"/>
    </reaction>
    <physiologicalReaction direction="left-to-right" evidence="27">
        <dbReference type="Rhea" id="RHEA:43465"/>
    </physiologicalReaction>
</comment>
<evidence type="ECO:0000259" key="35">
    <source>
        <dbReference type="Pfam" id="PF02771"/>
    </source>
</evidence>
<name>A0A0G4MPG2_VERLO</name>
<comment type="subcellular location">
    <subcellularLocation>
        <location evidence="2">Mitochondrion matrix</location>
    </subcellularLocation>
</comment>
<dbReference type="InterPro" id="IPR021625">
    <property type="entry name" value="PI31_Prot_N"/>
</dbReference>
<keyword evidence="30" id="KW-0175">Coiled coil</keyword>
<feature type="region of interest" description="Disordered" evidence="31">
    <location>
        <begin position="878"/>
        <end position="995"/>
    </location>
</feature>
<keyword evidence="11" id="KW-0274">FAD</keyword>
<dbReference type="GO" id="GO:0006493">
    <property type="term" value="P:protein O-linked glycosylation"/>
    <property type="evidence" value="ECO:0007669"/>
    <property type="project" value="TreeGrafter"/>
</dbReference>
<evidence type="ECO:0000256" key="12">
    <source>
        <dbReference type="ARBA" id="ARBA00022832"/>
    </source>
</evidence>
<dbReference type="Pfam" id="PF01793">
    <property type="entry name" value="Glyco_transf_15"/>
    <property type="match status" value="1"/>
</dbReference>
<dbReference type="Gene3D" id="1.20.140.10">
    <property type="entry name" value="Butyryl-CoA Dehydrogenase, subunit A, domain 3"/>
    <property type="match status" value="1"/>
</dbReference>
<evidence type="ECO:0000256" key="16">
    <source>
        <dbReference type="ARBA" id="ARBA00023098"/>
    </source>
</evidence>
<evidence type="ECO:0000256" key="28">
    <source>
        <dbReference type="ARBA" id="ARBA00049552"/>
    </source>
</evidence>
<keyword evidence="32" id="KW-0812">Transmembrane</keyword>
<evidence type="ECO:0000256" key="31">
    <source>
        <dbReference type="SAM" id="MobiDB-lite"/>
    </source>
</evidence>
<dbReference type="CDD" id="cd01158">
    <property type="entry name" value="SCAD_SBCAD"/>
    <property type="match status" value="1"/>
</dbReference>
<protein>
    <recommendedName>
        <fullName evidence="20">Short/branched chain specific acyl-CoA dehydrogenase, mitochondrial</fullName>
        <ecNumber evidence="19">1.3.8.5</ecNumber>
    </recommendedName>
    <alternativeName>
        <fullName evidence="22">2-methyl branched chain acyl-CoA dehydrogenase</fullName>
    </alternativeName>
    <alternativeName>
        <fullName evidence="21">2-methylbutyryl-coenzyme A dehydrogenase</fullName>
    </alternativeName>
</protein>
<evidence type="ECO:0000313" key="38">
    <source>
        <dbReference type="Proteomes" id="UP000044602"/>
    </source>
</evidence>
<dbReference type="GO" id="GO:0000032">
    <property type="term" value="P:cell wall mannoprotein biosynthetic process"/>
    <property type="evidence" value="ECO:0007669"/>
    <property type="project" value="TreeGrafter"/>
</dbReference>
<dbReference type="Gene3D" id="3.40.1000.30">
    <property type="match status" value="1"/>
</dbReference>
<feature type="coiled-coil region" evidence="30">
    <location>
        <begin position="1108"/>
        <end position="1138"/>
    </location>
</feature>
<comment type="catalytic activity">
    <reaction evidence="29">
        <text>2-methylpropanoyl-CoA + oxidized [electron-transfer flavoprotein] + H(+) = 2-methylpropenoyl-CoA + reduced [electron-transfer flavoprotein]</text>
        <dbReference type="Rhea" id="RHEA:44180"/>
        <dbReference type="Rhea" id="RHEA-COMP:10685"/>
        <dbReference type="Rhea" id="RHEA-COMP:10686"/>
        <dbReference type="ChEBI" id="CHEBI:15378"/>
        <dbReference type="ChEBI" id="CHEBI:57338"/>
        <dbReference type="ChEBI" id="CHEBI:57692"/>
        <dbReference type="ChEBI" id="CHEBI:58307"/>
        <dbReference type="ChEBI" id="CHEBI:62500"/>
    </reaction>
    <physiologicalReaction direction="left-to-right" evidence="29">
        <dbReference type="Rhea" id="RHEA:44181"/>
    </physiologicalReaction>
</comment>
<feature type="compositionally biased region" description="Basic and acidic residues" evidence="31">
    <location>
        <begin position="982"/>
        <end position="995"/>
    </location>
</feature>
<dbReference type="Pfam" id="PF02771">
    <property type="entry name" value="Acyl-CoA_dh_N"/>
    <property type="match status" value="1"/>
</dbReference>
<evidence type="ECO:0000256" key="14">
    <source>
        <dbReference type="ARBA" id="ARBA00022990"/>
    </source>
</evidence>
<dbReference type="GO" id="GO:0006351">
    <property type="term" value="P:DNA-templated transcription"/>
    <property type="evidence" value="ECO:0007669"/>
    <property type="project" value="InterPro"/>
</dbReference>